<reference evidence="2" key="1">
    <citation type="journal article" date="2019" name="Sci. Rep.">
        <title>Draft genome of Tanacetum cinerariifolium, the natural source of mosquito coil.</title>
        <authorList>
            <person name="Yamashiro T."/>
            <person name="Shiraishi A."/>
            <person name="Satake H."/>
            <person name="Nakayama K."/>
        </authorList>
    </citation>
    <scope>NUCLEOTIDE SEQUENCE</scope>
</reference>
<sequence length="362" mass="39951">MVACLERTEANADFHQILDFLSTCSINYALTVSPTIYASYIKQFWNTATSKIVNSVKQIHAIVDGKVVDISESLVRSDLLSNDEDEPFNDTYETPKHSQKVISNMARKSISFSGKVTPLFNSMLVQHQAPEGKGSVIKPQPIPFTSQPNILELQTAPLQTKTHPTVSHEPQTKTHIEQILPSPSTYQRKHRKTHKHRKAKKVTELPQTSMPLDHRTYEAISKEGEISLGDRPWCQETTLGDTDAQTREDSMEHPNDLTDFVPPTPHDSPLLGGHTPGSRVETSTDKSLGDDASQGRNDDKTEEINLTDGADTEVHVKDKGSGKKVVVLLIKLNIARPAVSTATPSTPPTTTAIFCDEDLTIA</sequence>
<feature type="region of interest" description="Disordered" evidence="1">
    <location>
        <begin position="228"/>
        <end position="306"/>
    </location>
</feature>
<evidence type="ECO:0000313" key="2">
    <source>
        <dbReference type="EMBL" id="GFA95056.1"/>
    </source>
</evidence>
<evidence type="ECO:0008006" key="3">
    <source>
        <dbReference type="Google" id="ProtNLM"/>
    </source>
</evidence>
<gene>
    <name evidence="2" type="ORF">Tci_667028</name>
</gene>
<proteinExistence type="predicted"/>
<accession>A0A699KLU0</accession>
<comment type="caution">
    <text evidence="2">The sequence shown here is derived from an EMBL/GenBank/DDBJ whole genome shotgun (WGS) entry which is preliminary data.</text>
</comment>
<organism evidence="2">
    <name type="scientific">Tanacetum cinerariifolium</name>
    <name type="common">Dalmatian daisy</name>
    <name type="synonym">Chrysanthemum cinerariifolium</name>
    <dbReference type="NCBI Taxonomy" id="118510"/>
    <lineage>
        <taxon>Eukaryota</taxon>
        <taxon>Viridiplantae</taxon>
        <taxon>Streptophyta</taxon>
        <taxon>Embryophyta</taxon>
        <taxon>Tracheophyta</taxon>
        <taxon>Spermatophyta</taxon>
        <taxon>Magnoliopsida</taxon>
        <taxon>eudicotyledons</taxon>
        <taxon>Gunneridae</taxon>
        <taxon>Pentapetalae</taxon>
        <taxon>asterids</taxon>
        <taxon>campanulids</taxon>
        <taxon>Asterales</taxon>
        <taxon>Asteraceae</taxon>
        <taxon>Asteroideae</taxon>
        <taxon>Anthemideae</taxon>
        <taxon>Anthemidinae</taxon>
        <taxon>Tanacetum</taxon>
    </lineage>
</organism>
<evidence type="ECO:0000256" key="1">
    <source>
        <dbReference type="SAM" id="MobiDB-lite"/>
    </source>
</evidence>
<feature type="compositionally biased region" description="Basic and acidic residues" evidence="1">
    <location>
        <begin position="244"/>
        <end position="256"/>
    </location>
</feature>
<feature type="compositionally biased region" description="Basic residues" evidence="1">
    <location>
        <begin position="187"/>
        <end position="200"/>
    </location>
</feature>
<protein>
    <recommendedName>
        <fullName evidence="3">Xylulose kinase-1</fullName>
    </recommendedName>
</protein>
<name>A0A699KLU0_TANCI</name>
<dbReference type="AlphaFoldDB" id="A0A699KLU0"/>
<dbReference type="EMBL" id="BKCJ010520539">
    <property type="protein sequence ID" value="GFA95056.1"/>
    <property type="molecule type" value="Genomic_DNA"/>
</dbReference>
<feature type="region of interest" description="Disordered" evidence="1">
    <location>
        <begin position="185"/>
        <end position="210"/>
    </location>
</feature>